<feature type="domain" description="Thiamine pyrophosphate enzyme N-terminal TPP-binding" evidence="19">
    <location>
        <begin position="4"/>
        <end position="115"/>
    </location>
</feature>
<dbReference type="GO" id="GO:0030976">
    <property type="term" value="F:thiamine pyrophosphate binding"/>
    <property type="evidence" value="ECO:0007669"/>
    <property type="project" value="InterPro"/>
</dbReference>
<evidence type="ECO:0000256" key="11">
    <source>
        <dbReference type="ARBA" id="ARBA00022827"/>
    </source>
</evidence>
<comment type="similarity">
    <text evidence="5 16">Belongs to the TPP enzyme family.</text>
</comment>
<evidence type="ECO:0000256" key="3">
    <source>
        <dbReference type="ARBA" id="ARBA00004974"/>
    </source>
</evidence>
<sequence length="598" mass="65121">MEVTGSQALIKALLEEGVEVIFGYPGGAIMPIYDALYDAPIRHVLTRHEQGAVHAAEGYARTTGRVGVVFATSGPGAMNLVTGLADAMMDSTPLVAITGQVARSLIGRDAFQEADVWGVTMPITKHNFLVQEPADLPRIIKEAFYLARAGRPGPVLVDIPKDVQYARFKWYYPDKVNLPGYKPTYVGHAAQVEKAAAAIKAAHRPVLITGGGVIASPGAPERFRELAERVNAPVLSTLTSLGAFPMDHPLFFGLVGMHGTWAANRAVANSDLLVAIGMRFDDRVTGMAQRFAPLAKVIHVDIDPAEISKNIPAHIPIVGDAGTVLGQILDALGDWRAPVHRPWLDQVLAWQRQHPLWGEKPRRIRELAEHARESAGLALSPPEFENGERNPAARLKPQEVVMAVQETFGPEAIVVTDVGQHQMWAAHYCLRRYPRTWVSSCGLGTMGFGLPAAIGAKIANPDREVVLITGEGSFQMTIQELGTAAAENLGIKIVIVNNMFLGMVRQWQQLFFEGRYKDVDLRPGLPDFVKLAEAYGHRGMMIERVGQLREAMAALKAADGLFILDARVEQEENVYPIVPPGGANEEAIVQPEREEATV</sequence>
<keyword evidence="14" id="KW-0100">Branched-chain amino acid biosynthesis</keyword>
<keyword evidence="7" id="KW-0028">Amino-acid biosynthesis</keyword>
<keyword evidence="21" id="KW-1185">Reference proteome</keyword>
<comment type="pathway">
    <text evidence="3">Amino-acid biosynthesis; L-isoleucine biosynthesis; L-isoleucine from 2-oxobutanoate: step 1/4.</text>
</comment>
<dbReference type="InterPro" id="IPR012000">
    <property type="entry name" value="Thiamin_PyroP_enz_cen_dom"/>
</dbReference>
<dbReference type="Pfam" id="PF02776">
    <property type="entry name" value="TPP_enzyme_N"/>
    <property type="match status" value="1"/>
</dbReference>
<evidence type="ECO:0000256" key="15">
    <source>
        <dbReference type="ARBA" id="ARBA00048670"/>
    </source>
</evidence>
<dbReference type="Gene3D" id="3.40.50.1220">
    <property type="entry name" value="TPP-binding domain"/>
    <property type="match status" value="1"/>
</dbReference>
<dbReference type="GO" id="GO:0009099">
    <property type="term" value="P:L-valine biosynthetic process"/>
    <property type="evidence" value="ECO:0007669"/>
    <property type="project" value="TreeGrafter"/>
</dbReference>
<name>A0AA35CK22_9FIRM</name>
<evidence type="ECO:0000256" key="14">
    <source>
        <dbReference type="ARBA" id="ARBA00023304"/>
    </source>
</evidence>
<evidence type="ECO:0000256" key="5">
    <source>
        <dbReference type="ARBA" id="ARBA00007812"/>
    </source>
</evidence>
<proteinExistence type="inferred from homology"/>
<reference evidence="20" key="1">
    <citation type="submission" date="2022-03" db="EMBL/GenBank/DDBJ databases">
        <title>Complete genome sequence of Caldinitratiruptor microaerophilus.</title>
        <authorList>
            <person name="Mukaiyama R."/>
            <person name="Nishiyama T."/>
            <person name="Ueda K."/>
        </authorList>
    </citation>
    <scope>NUCLEOTIDE SEQUENCE</scope>
    <source>
        <strain evidence="20">JCM 16183</strain>
    </source>
</reference>
<keyword evidence="10" id="KW-0479">Metal-binding</keyword>
<dbReference type="EMBL" id="AP025628">
    <property type="protein sequence ID" value="BDG58932.1"/>
    <property type="molecule type" value="Genomic_DNA"/>
</dbReference>
<comment type="cofactor">
    <cofactor evidence="2">
        <name>thiamine diphosphate</name>
        <dbReference type="ChEBI" id="CHEBI:58937"/>
    </cofactor>
</comment>
<evidence type="ECO:0000259" key="17">
    <source>
        <dbReference type="Pfam" id="PF00205"/>
    </source>
</evidence>
<evidence type="ECO:0000256" key="13">
    <source>
        <dbReference type="ARBA" id="ARBA00023052"/>
    </source>
</evidence>
<keyword evidence="12" id="KW-0460">Magnesium</keyword>
<dbReference type="RefSeq" id="WP_264843057.1">
    <property type="nucleotide sequence ID" value="NZ_AP025628.1"/>
</dbReference>
<comment type="cofactor">
    <cofactor evidence="1">
        <name>Mg(2+)</name>
        <dbReference type="ChEBI" id="CHEBI:18420"/>
    </cofactor>
</comment>
<dbReference type="SUPFAM" id="SSF52467">
    <property type="entry name" value="DHS-like NAD/FAD-binding domain"/>
    <property type="match status" value="1"/>
</dbReference>
<evidence type="ECO:0000256" key="8">
    <source>
        <dbReference type="ARBA" id="ARBA00022630"/>
    </source>
</evidence>
<evidence type="ECO:0000256" key="7">
    <source>
        <dbReference type="ARBA" id="ARBA00022605"/>
    </source>
</evidence>
<evidence type="ECO:0000256" key="12">
    <source>
        <dbReference type="ARBA" id="ARBA00022842"/>
    </source>
</evidence>
<keyword evidence="9" id="KW-0808">Transferase</keyword>
<dbReference type="FunFam" id="3.40.50.1220:FF:000008">
    <property type="entry name" value="Acetolactate synthase"/>
    <property type="match status" value="1"/>
</dbReference>
<dbReference type="GO" id="GO:0000287">
    <property type="term" value="F:magnesium ion binding"/>
    <property type="evidence" value="ECO:0007669"/>
    <property type="project" value="InterPro"/>
</dbReference>
<keyword evidence="8" id="KW-0285">Flavoprotein</keyword>
<evidence type="ECO:0000256" key="2">
    <source>
        <dbReference type="ARBA" id="ARBA00001964"/>
    </source>
</evidence>
<dbReference type="AlphaFoldDB" id="A0AA35CK22"/>
<dbReference type="InterPro" id="IPR012001">
    <property type="entry name" value="Thiamin_PyroP_enz_TPP-bd_dom"/>
</dbReference>
<evidence type="ECO:0000256" key="4">
    <source>
        <dbReference type="ARBA" id="ARBA00005025"/>
    </source>
</evidence>
<keyword evidence="13 16" id="KW-0786">Thiamine pyrophosphate</keyword>
<evidence type="ECO:0000256" key="10">
    <source>
        <dbReference type="ARBA" id="ARBA00022723"/>
    </source>
</evidence>
<dbReference type="Gene3D" id="3.40.50.970">
    <property type="match status" value="2"/>
</dbReference>
<feature type="domain" description="Thiamine pyrophosphate enzyme central" evidence="17">
    <location>
        <begin position="192"/>
        <end position="327"/>
    </location>
</feature>
<dbReference type="SUPFAM" id="SSF52518">
    <property type="entry name" value="Thiamin diphosphate-binding fold (THDP-binding)"/>
    <property type="match status" value="2"/>
</dbReference>
<evidence type="ECO:0000256" key="16">
    <source>
        <dbReference type="RuleBase" id="RU362132"/>
    </source>
</evidence>
<dbReference type="Pfam" id="PF00205">
    <property type="entry name" value="TPP_enzyme_M"/>
    <property type="match status" value="1"/>
</dbReference>
<dbReference type="InterPro" id="IPR029035">
    <property type="entry name" value="DHS-like_NAD/FAD-binding_dom"/>
</dbReference>
<dbReference type="CDD" id="cd02015">
    <property type="entry name" value="TPP_AHAS"/>
    <property type="match status" value="1"/>
</dbReference>
<dbReference type="GO" id="GO:0003984">
    <property type="term" value="F:acetolactate synthase activity"/>
    <property type="evidence" value="ECO:0007669"/>
    <property type="project" value="UniProtKB-EC"/>
</dbReference>
<evidence type="ECO:0000313" key="21">
    <source>
        <dbReference type="Proteomes" id="UP001163687"/>
    </source>
</evidence>
<protein>
    <recommendedName>
        <fullName evidence="6">acetolactate synthase</fullName>
        <ecNumber evidence="6">2.2.1.6</ecNumber>
    </recommendedName>
</protein>
<dbReference type="FunFam" id="3.40.50.970:FF:000007">
    <property type="entry name" value="Acetolactate synthase"/>
    <property type="match status" value="1"/>
</dbReference>
<dbReference type="CDD" id="cd07035">
    <property type="entry name" value="TPP_PYR_POX_like"/>
    <property type="match status" value="1"/>
</dbReference>
<evidence type="ECO:0000256" key="1">
    <source>
        <dbReference type="ARBA" id="ARBA00001946"/>
    </source>
</evidence>
<evidence type="ECO:0000259" key="18">
    <source>
        <dbReference type="Pfam" id="PF02775"/>
    </source>
</evidence>
<dbReference type="FunFam" id="3.40.50.970:FF:000016">
    <property type="entry name" value="Acetolactate synthase"/>
    <property type="match status" value="1"/>
</dbReference>
<dbReference type="InterPro" id="IPR039368">
    <property type="entry name" value="AHAS_TPP"/>
</dbReference>
<dbReference type="GO" id="GO:0009097">
    <property type="term" value="P:isoleucine biosynthetic process"/>
    <property type="evidence" value="ECO:0007669"/>
    <property type="project" value="TreeGrafter"/>
</dbReference>
<dbReference type="PANTHER" id="PTHR18968">
    <property type="entry name" value="THIAMINE PYROPHOSPHATE ENZYMES"/>
    <property type="match status" value="1"/>
</dbReference>
<dbReference type="InterPro" id="IPR045229">
    <property type="entry name" value="TPP_enz"/>
</dbReference>
<evidence type="ECO:0000313" key="20">
    <source>
        <dbReference type="EMBL" id="BDG58932.1"/>
    </source>
</evidence>
<organism evidence="20 21">
    <name type="scientific">Caldinitratiruptor microaerophilus</name>
    <dbReference type="NCBI Taxonomy" id="671077"/>
    <lineage>
        <taxon>Bacteria</taxon>
        <taxon>Bacillati</taxon>
        <taxon>Bacillota</taxon>
        <taxon>Clostridia</taxon>
        <taxon>Eubacteriales</taxon>
        <taxon>Symbiobacteriaceae</taxon>
        <taxon>Caldinitratiruptor</taxon>
    </lineage>
</organism>
<comment type="pathway">
    <text evidence="4">Amino-acid biosynthesis; L-valine biosynthesis; L-valine from pyruvate: step 1/4.</text>
</comment>
<dbReference type="GO" id="GO:0050660">
    <property type="term" value="F:flavin adenine dinucleotide binding"/>
    <property type="evidence" value="ECO:0007669"/>
    <property type="project" value="TreeGrafter"/>
</dbReference>
<keyword evidence="11" id="KW-0274">FAD</keyword>
<dbReference type="PANTHER" id="PTHR18968:SF13">
    <property type="entry name" value="ACETOLACTATE SYNTHASE CATALYTIC SUBUNIT, MITOCHONDRIAL"/>
    <property type="match status" value="1"/>
</dbReference>
<evidence type="ECO:0000256" key="9">
    <source>
        <dbReference type="ARBA" id="ARBA00022679"/>
    </source>
</evidence>
<accession>A0AA35CK22</accession>
<dbReference type="GO" id="GO:0005948">
    <property type="term" value="C:acetolactate synthase complex"/>
    <property type="evidence" value="ECO:0007669"/>
    <property type="project" value="TreeGrafter"/>
</dbReference>
<feature type="domain" description="Thiamine pyrophosphate enzyme TPP-binding" evidence="18">
    <location>
        <begin position="417"/>
        <end position="565"/>
    </location>
</feature>
<dbReference type="InterPro" id="IPR011766">
    <property type="entry name" value="TPP_enzyme_TPP-bd"/>
</dbReference>
<dbReference type="EC" id="2.2.1.6" evidence="6"/>
<dbReference type="InterPro" id="IPR029061">
    <property type="entry name" value="THDP-binding"/>
</dbReference>
<gene>
    <name evidence="20" type="ORF">caldi_00220</name>
</gene>
<comment type="catalytic activity">
    <reaction evidence="15">
        <text>2 pyruvate + H(+) = (2S)-2-acetolactate + CO2</text>
        <dbReference type="Rhea" id="RHEA:25249"/>
        <dbReference type="ChEBI" id="CHEBI:15361"/>
        <dbReference type="ChEBI" id="CHEBI:15378"/>
        <dbReference type="ChEBI" id="CHEBI:16526"/>
        <dbReference type="ChEBI" id="CHEBI:58476"/>
        <dbReference type="EC" id="2.2.1.6"/>
    </reaction>
</comment>
<dbReference type="Pfam" id="PF02775">
    <property type="entry name" value="TPP_enzyme_C"/>
    <property type="match status" value="1"/>
</dbReference>
<dbReference type="KEGG" id="cmic:caldi_00220"/>
<dbReference type="Proteomes" id="UP001163687">
    <property type="component" value="Chromosome"/>
</dbReference>
<evidence type="ECO:0000259" key="19">
    <source>
        <dbReference type="Pfam" id="PF02776"/>
    </source>
</evidence>
<evidence type="ECO:0000256" key="6">
    <source>
        <dbReference type="ARBA" id="ARBA00013145"/>
    </source>
</evidence>